<dbReference type="InterPro" id="IPR021881">
    <property type="entry name" value="NACK_C"/>
</dbReference>
<evidence type="ECO:0000256" key="1">
    <source>
        <dbReference type="ARBA" id="ARBA00004370"/>
    </source>
</evidence>
<evidence type="ECO:0000313" key="6">
    <source>
        <dbReference type="EMBL" id="KAG5398089.1"/>
    </source>
</evidence>
<feature type="domain" description="NPK1-activating kinesin-like protein C-terminal" evidence="5">
    <location>
        <begin position="209"/>
        <end position="265"/>
    </location>
</feature>
<proteinExistence type="predicted"/>
<organism evidence="6 7">
    <name type="scientific">Brassica rapa subsp. trilocularis</name>
    <dbReference type="NCBI Taxonomy" id="1813537"/>
    <lineage>
        <taxon>Eukaryota</taxon>
        <taxon>Viridiplantae</taxon>
        <taxon>Streptophyta</taxon>
        <taxon>Embryophyta</taxon>
        <taxon>Tracheophyta</taxon>
        <taxon>Spermatophyta</taxon>
        <taxon>Magnoliopsida</taxon>
        <taxon>eudicotyledons</taxon>
        <taxon>Gunneridae</taxon>
        <taxon>Pentapetalae</taxon>
        <taxon>rosids</taxon>
        <taxon>malvids</taxon>
        <taxon>Brassicales</taxon>
        <taxon>Brassicaceae</taxon>
        <taxon>Brassiceae</taxon>
        <taxon>Brassica</taxon>
    </lineage>
</organism>
<keyword evidence="4" id="KW-1133">Transmembrane helix</keyword>
<dbReference type="Pfam" id="PF11995">
    <property type="entry name" value="DUF3490"/>
    <property type="match status" value="1"/>
</dbReference>
<evidence type="ECO:0000256" key="2">
    <source>
        <dbReference type="ARBA" id="ARBA00022701"/>
    </source>
</evidence>
<evidence type="ECO:0000259" key="5">
    <source>
        <dbReference type="Pfam" id="PF11995"/>
    </source>
</evidence>
<protein>
    <recommendedName>
        <fullName evidence="5">NPK1-activating kinesin-like protein C-terminal domain-containing protein</fullName>
    </recommendedName>
</protein>
<keyword evidence="3 4" id="KW-0472">Membrane</keyword>
<evidence type="ECO:0000313" key="7">
    <source>
        <dbReference type="Proteomes" id="UP000823674"/>
    </source>
</evidence>
<reference evidence="6 7" key="1">
    <citation type="submission" date="2021-03" db="EMBL/GenBank/DDBJ databases">
        <authorList>
            <person name="King G.J."/>
            <person name="Bancroft I."/>
            <person name="Baten A."/>
            <person name="Bloomfield J."/>
            <person name="Borpatragohain P."/>
            <person name="He Z."/>
            <person name="Irish N."/>
            <person name="Irwin J."/>
            <person name="Liu K."/>
            <person name="Mauleon R.P."/>
            <person name="Moore J."/>
            <person name="Morris R."/>
            <person name="Ostergaard L."/>
            <person name="Wang B."/>
            <person name="Wells R."/>
        </authorList>
    </citation>
    <scope>NUCLEOTIDE SEQUENCE [LARGE SCALE GENOMIC DNA]</scope>
    <source>
        <strain evidence="6">R-o-18</strain>
        <tissue evidence="6">Leaf</tissue>
    </source>
</reference>
<evidence type="ECO:0000256" key="4">
    <source>
        <dbReference type="SAM" id="Phobius"/>
    </source>
</evidence>
<sequence>MDQDQDTDNGGKTCCSYCFSFIFTAGLTSLFLWLSLRPDKPKCSIEYFYVPALNKSLDSHSRLNTTLNFMVRFANPNRDLGIYYDDVHLSFSSNNNSSLATYTVPRFYQGHKKKAKKPGHTMPLNNQTVSRAVLPNGSAVFRMDLNTQVRFKIVFWKTKRYRIEVGADVEVNRDGVKAHKKGIKMKKSDSSAKLRSYFSVFVVMNLIVGTPLEGKQRKLQFVNKLWTDPDDSRHVQESAEIVVKLVGFCESGNISKEMFELNFAMPSDKKWNIEELYMTWNTTGRETEEATQFVNKKLWNDTDDSRHVQENCKRLGVKLVGSLKVRRSWRQLQSSDTDVGAVRDAMLMAVSHHAAAFTDGLQDVNYCHRVTVVGFKLLPERMLFFNGCLEFTVSTKCPYLRHLWRSLWSLRLETEGRAPSCWWRFGFWLTILAGLIILIVWINLRPTGSDIPKCSIEYFYVPALNKTLNSRLNTTLNFMVRLANPNSEQGIYYDDVHLSFSSVTYVFIANYTVPRFYQGRKKKAKKWGQVVPLNNQTVLEAVLPNGLASFRINLKTQVRYKNSFWKTRRFGVDVGAEVGVNGDGVKANKKGIRLKKSDSSSSSSLRSYFPVCVLTNLLVFFAIC</sequence>
<comment type="caution">
    <text evidence="6">The sequence shown here is derived from an EMBL/GenBank/DDBJ whole genome shotgun (WGS) entry which is preliminary data.</text>
</comment>
<dbReference type="InterPro" id="IPR044839">
    <property type="entry name" value="NDR1-like"/>
</dbReference>
<feature type="transmembrane region" description="Helical" evidence="4">
    <location>
        <begin position="17"/>
        <end position="36"/>
    </location>
</feature>
<evidence type="ECO:0000256" key="3">
    <source>
        <dbReference type="ARBA" id="ARBA00023136"/>
    </source>
</evidence>
<dbReference type="PANTHER" id="PTHR31415:SF150">
    <property type="entry name" value="LATE EMBRYOGENESIS ABUNDANT PROTEIN LEA-2 SUBGROUP DOMAIN-CONTAINING PROTEIN"/>
    <property type="match status" value="1"/>
</dbReference>
<keyword evidence="4" id="KW-0812">Transmembrane</keyword>
<dbReference type="EMBL" id="JADBGQ010000005">
    <property type="protein sequence ID" value="KAG5398089.1"/>
    <property type="molecule type" value="Genomic_DNA"/>
</dbReference>
<dbReference type="PANTHER" id="PTHR31415">
    <property type="entry name" value="OS05G0367900 PROTEIN"/>
    <property type="match status" value="1"/>
</dbReference>
<dbReference type="Proteomes" id="UP000823674">
    <property type="component" value="Chromosome A05"/>
</dbReference>
<keyword evidence="2" id="KW-0493">Microtubule</keyword>
<feature type="transmembrane region" description="Helical" evidence="4">
    <location>
        <begin position="422"/>
        <end position="444"/>
    </location>
</feature>
<comment type="subcellular location">
    <subcellularLocation>
        <location evidence="1">Membrane</location>
    </subcellularLocation>
</comment>
<gene>
    <name evidence="6" type="primary">A05p037860.1_BraROA</name>
    <name evidence="6" type="ORF">IGI04_019903</name>
</gene>
<accession>A0ABQ7MH89</accession>
<keyword evidence="7" id="KW-1185">Reference proteome</keyword>
<name>A0ABQ7MH89_BRACM</name>